<name>A0A2P6S7V7_ROSCH</name>
<organism evidence="1 2">
    <name type="scientific">Rosa chinensis</name>
    <name type="common">China rose</name>
    <dbReference type="NCBI Taxonomy" id="74649"/>
    <lineage>
        <taxon>Eukaryota</taxon>
        <taxon>Viridiplantae</taxon>
        <taxon>Streptophyta</taxon>
        <taxon>Embryophyta</taxon>
        <taxon>Tracheophyta</taxon>
        <taxon>Spermatophyta</taxon>
        <taxon>Magnoliopsida</taxon>
        <taxon>eudicotyledons</taxon>
        <taxon>Gunneridae</taxon>
        <taxon>Pentapetalae</taxon>
        <taxon>rosids</taxon>
        <taxon>fabids</taxon>
        <taxon>Rosales</taxon>
        <taxon>Rosaceae</taxon>
        <taxon>Rosoideae</taxon>
        <taxon>Rosoideae incertae sedis</taxon>
        <taxon>Rosa</taxon>
    </lineage>
</organism>
<sequence>MKVGYVNLGQVSIVRYRPYFPAFRQPGLALAADTTLGQQLAPLGLLSHLAEECFEVLFKCPEFSTEQYAMFPKPRTTKKNRGRIEKFRA</sequence>
<evidence type="ECO:0000313" key="1">
    <source>
        <dbReference type="EMBL" id="PRQ54767.1"/>
    </source>
</evidence>
<accession>A0A2P6S7V7</accession>
<dbReference type="Proteomes" id="UP000238479">
    <property type="component" value="Chromosome 1"/>
</dbReference>
<protein>
    <submittedName>
        <fullName evidence="1">Uncharacterized protein</fullName>
    </submittedName>
</protein>
<comment type="caution">
    <text evidence="1">The sequence shown here is derived from an EMBL/GenBank/DDBJ whole genome shotgun (WGS) entry which is preliminary data.</text>
</comment>
<dbReference type="EMBL" id="PDCK01000039">
    <property type="protein sequence ID" value="PRQ54767.1"/>
    <property type="molecule type" value="Genomic_DNA"/>
</dbReference>
<dbReference type="AlphaFoldDB" id="A0A2P6S7V7"/>
<gene>
    <name evidence="1" type="ORF">RchiOBHm_Chr1g0317341</name>
</gene>
<dbReference type="Gramene" id="PRQ54767">
    <property type="protein sequence ID" value="PRQ54767"/>
    <property type="gene ID" value="RchiOBHm_Chr1g0317341"/>
</dbReference>
<reference evidence="1 2" key="1">
    <citation type="journal article" date="2018" name="Nat. Genet.">
        <title>The Rosa genome provides new insights in the design of modern roses.</title>
        <authorList>
            <person name="Bendahmane M."/>
        </authorList>
    </citation>
    <scope>NUCLEOTIDE SEQUENCE [LARGE SCALE GENOMIC DNA]</scope>
    <source>
        <strain evidence="2">cv. Old Blush</strain>
    </source>
</reference>
<proteinExistence type="predicted"/>
<evidence type="ECO:0000313" key="2">
    <source>
        <dbReference type="Proteomes" id="UP000238479"/>
    </source>
</evidence>
<keyword evidence="2" id="KW-1185">Reference proteome</keyword>